<keyword evidence="2" id="KW-0813">Transport</keyword>
<dbReference type="GO" id="GO:0015833">
    <property type="term" value="P:peptide transport"/>
    <property type="evidence" value="ECO:0007669"/>
    <property type="project" value="TreeGrafter"/>
</dbReference>
<sequence>MKRIGILLAFVSALAFAGGDQLVVAYQGGAVTLDPHLRNETTTLSWQHHIFETPFFYDREGKVVPVLATSIENTDPNTWILKVRRGVKFHDGTPMTAEDVAYSILRAATHPKSQMKAYVGKVVSARALDEVTVEIKTKVPDPLLPAHLDHAAVIPKAYMEKVGEEGFQKHPIGTGPYKFVDWLNADHLTLERFEDYWGPKPDFAKVVLKNIPQGATRVAGLLSGEIDIAEKVLPQDFARVERSGRATVKQTPGVRIIYVAMDYWREYGSEGLPEGAKNPFLDPAARKAVYMAIDEEAIVKKIMGGAATVAQQFLAPVHEGYSSKIKRFPYDPEGARKILEDLGYGDKDGDGWLELPTKDGKRVPFELRIDAPNDRYLNDAQIAQAMASMLRKIGIKAEVNAVPKKVFFPNMTKGHFTLYIAGWGSMDSINTMLSMFHSKDPEGLYGRFNRQRYHNPEVDALIEKAASTFDPTERDALLQQAMEIAMVQDVAYIPLHYENVIAGVAKGIDFSPRPDEYLHAFEAKKQ</sequence>
<dbReference type="InterPro" id="IPR030678">
    <property type="entry name" value="Peptide/Ni-bd"/>
</dbReference>
<comment type="similarity">
    <text evidence="1">Belongs to the bacterial solute-binding protein 5 family.</text>
</comment>
<evidence type="ECO:0000256" key="3">
    <source>
        <dbReference type="ARBA" id="ARBA00022729"/>
    </source>
</evidence>
<feature type="signal peptide" evidence="4">
    <location>
        <begin position="1"/>
        <end position="17"/>
    </location>
</feature>
<dbReference type="AlphaFoldDB" id="A0A511RM08"/>
<dbReference type="InterPro" id="IPR000914">
    <property type="entry name" value="SBP_5_dom"/>
</dbReference>
<dbReference type="PROSITE" id="PS01040">
    <property type="entry name" value="SBP_BACTERIAL_5"/>
    <property type="match status" value="1"/>
</dbReference>
<dbReference type="GO" id="GO:0043190">
    <property type="term" value="C:ATP-binding cassette (ABC) transporter complex"/>
    <property type="evidence" value="ECO:0007669"/>
    <property type="project" value="InterPro"/>
</dbReference>
<dbReference type="GO" id="GO:1904680">
    <property type="term" value="F:peptide transmembrane transporter activity"/>
    <property type="evidence" value="ECO:0007669"/>
    <property type="project" value="TreeGrafter"/>
</dbReference>
<dbReference type="SUPFAM" id="SSF53850">
    <property type="entry name" value="Periplasmic binding protein-like II"/>
    <property type="match status" value="1"/>
</dbReference>
<keyword evidence="3 4" id="KW-0732">Signal</keyword>
<accession>A0A511RM08</accession>
<protein>
    <submittedName>
        <fullName evidence="6">ABC transporter substrate-binding protein</fullName>
    </submittedName>
</protein>
<dbReference type="Proteomes" id="UP000321827">
    <property type="component" value="Unassembled WGS sequence"/>
</dbReference>
<evidence type="ECO:0000259" key="5">
    <source>
        <dbReference type="Pfam" id="PF00496"/>
    </source>
</evidence>
<feature type="chain" id="PRO_5021881623" evidence="4">
    <location>
        <begin position="18"/>
        <end position="526"/>
    </location>
</feature>
<dbReference type="Gene3D" id="3.40.190.10">
    <property type="entry name" value="Periplasmic binding protein-like II"/>
    <property type="match status" value="1"/>
</dbReference>
<proteinExistence type="inferred from homology"/>
<dbReference type="Pfam" id="PF00496">
    <property type="entry name" value="SBP_bac_5"/>
    <property type="match status" value="1"/>
</dbReference>
<dbReference type="PANTHER" id="PTHR30290:SF9">
    <property type="entry name" value="OLIGOPEPTIDE-BINDING PROTEIN APPA"/>
    <property type="match status" value="1"/>
</dbReference>
<name>A0A511RM08_9DEIN</name>
<dbReference type="EMBL" id="BJXN01000018">
    <property type="protein sequence ID" value="GEM90690.1"/>
    <property type="molecule type" value="Genomic_DNA"/>
</dbReference>
<evidence type="ECO:0000256" key="2">
    <source>
        <dbReference type="ARBA" id="ARBA00022448"/>
    </source>
</evidence>
<organism evidence="6 7">
    <name type="scientific">Oceanithermus desulfurans NBRC 100063</name>
    <dbReference type="NCBI Taxonomy" id="1227550"/>
    <lineage>
        <taxon>Bacteria</taxon>
        <taxon>Thermotogati</taxon>
        <taxon>Deinococcota</taxon>
        <taxon>Deinococci</taxon>
        <taxon>Thermales</taxon>
        <taxon>Thermaceae</taxon>
        <taxon>Oceanithermus</taxon>
    </lineage>
</organism>
<dbReference type="PIRSF" id="PIRSF002741">
    <property type="entry name" value="MppA"/>
    <property type="match status" value="1"/>
</dbReference>
<gene>
    <name evidence="6" type="ORF">ODE01S_21240</name>
</gene>
<dbReference type="CDD" id="cd08498">
    <property type="entry name" value="PBP2_NikA_DppA_OppA_like_2"/>
    <property type="match status" value="1"/>
</dbReference>
<comment type="caution">
    <text evidence="6">The sequence shown here is derived from an EMBL/GenBank/DDBJ whole genome shotgun (WGS) entry which is preliminary data.</text>
</comment>
<dbReference type="GO" id="GO:0042597">
    <property type="term" value="C:periplasmic space"/>
    <property type="evidence" value="ECO:0007669"/>
    <property type="project" value="UniProtKB-ARBA"/>
</dbReference>
<dbReference type="PANTHER" id="PTHR30290">
    <property type="entry name" value="PERIPLASMIC BINDING COMPONENT OF ABC TRANSPORTER"/>
    <property type="match status" value="1"/>
</dbReference>
<feature type="domain" description="Solute-binding protein family 5" evidence="5">
    <location>
        <begin position="62"/>
        <end position="438"/>
    </location>
</feature>
<evidence type="ECO:0000313" key="7">
    <source>
        <dbReference type="Proteomes" id="UP000321827"/>
    </source>
</evidence>
<evidence type="ECO:0000313" key="6">
    <source>
        <dbReference type="EMBL" id="GEM90690.1"/>
    </source>
</evidence>
<dbReference type="InterPro" id="IPR039424">
    <property type="entry name" value="SBP_5"/>
</dbReference>
<evidence type="ECO:0000256" key="4">
    <source>
        <dbReference type="SAM" id="SignalP"/>
    </source>
</evidence>
<dbReference type="OrthoDB" id="774at2"/>
<evidence type="ECO:0000256" key="1">
    <source>
        <dbReference type="ARBA" id="ARBA00005695"/>
    </source>
</evidence>
<dbReference type="RefSeq" id="WP_147148656.1">
    <property type="nucleotide sequence ID" value="NZ_BJXN01000018.1"/>
</dbReference>
<reference evidence="6 7" key="1">
    <citation type="submission" date="2019-07" db="EMBL/GenBank/DDBJ databases">
        <title>Whole genome shotgun sequence of Oceanithermus desulfurans NBRC 100063.</title>
        <authorList>
            <person name="Hosoyama A."/>
            <person name="Uohara A."/>
            <person name="Ohji S."/>
            <person name="Ichikawa N."/>
        </authorList>
    </citation>
    <scope>NUCLEOTIDE SEQUENCE [LARGE SCALE GENOMIC DNA]</scope>
    <source>
        <strain evidence="6 7">NBRC 100063</strain>
    </source>
</reference>
<dbReference type="Gene3D" id="3.10.105.10">
    <property type="entry name" value="Dipeptide-binding Protein, Domain 3"/>
    <property type="match status" value="1"/>
</dbReference>
<dbReference type="InterPro" id="IPR023765">
    <property type="entry name" value="SBP_5_CS"/>
</dbReference>